<name>A0A4D6HMI3_9EURY</name>
<dbReference type="AlphaFoldDB" id="A0A4D6HMI3"/>
<dbReference type="KEGG" id="nbg:DV706_08475"/>
<sequence>MENGDNVLIDALPSIGKSSNVIPAARETDSPVTILTARHDLYDQYEEWCKDYQKEYNDNFEFQILPSFLNDCPTACGDEGDGWQQQVKRIYDRGVSGRDIHNHANRFFGEPLPCTENNECPYDETRNFDADVLIGHYTYAYVHPAVNGRVVVFDEFPEDDFVTDFDNPSVAVSDFLKSSTNIPFNDFTDLITNRLDPSYRDAALKVLNDIPIGQLDNPSAVLDDPTGQTHALAPHIVFTLVNSEQIDGKWECSTLGHEAGVYNRESGKVRVLRPPRLTDARNVIGLDGTPSWRMWNIVLGCGLGANEMLEHKQILTDDERREYVRDVLSLTVIRTTSDAKHYSGGKYVDPEKEKALIEAVCSKHRDSPALITTKKAVVKYKKVGALNELAYYDHYGNIKGSNKYGQSRVGIVIGSQVYGYDYVEEWASFLGEQTDSNGKGMNLSFSEFGDEVLHHMRELEVTQAIMRFGRDTNGATVYVHTAAIPDWMPISAKGRVSDRGRGYGQVVRALSEIQRASTDDIAAHSEVKIKNRQVGRVLDKLEEEGHVTYEKSGRKGVWVDRSLDTVNPSFDVSLPS</sequence>
<reference evidence="1 2" key="1">
    <citation type="journal article" date="2019" name="Nat. Commun.">
        <title>A new type of DNA phosphorothioation-based antiviral system in archaea.</title>
        <authorList>
            <person name="Xiong L."/>
            <person name="Liu S."/>
            <person name="Chen S."/>
            <person name="Xiao Y."/>
            <person name="Zhu B."/>
            <person name="Gao Y."/>
            <person name="Zhang Y."/>
            <person name="Chen B."/>
            <person name="Luo J."/>
            <person name="Deng Z."/>
            <person name="Chen X."/>
            <person name="Wang L."/>
            <person name="Chen S."/>
        </authorList>
    </citation>
    <scope>NUCLEOTIDE SEQUENCE [LARGE SCALE GENOMIC DNA]</scope>
    <source>
        <strain evidence="1 2">JCM 10635</strain>
    </source>
</reference>
<gene>
    <name evidence="1" type="ORF">DV706_08475</name>
</gene>
<protein>
    <submittedName>
        <fullName evidence="1">Uncharacterized protein</fullName>
    </submittedName>
</protein>
<organism evidence="1 2">
    <name type="scientific">Natronorubrum bangense</name>
    <dbReference type="NCBI Taxonomy" id="61858"/>
    <lineage>
        <taxon>Archaea</taxon>
        <taxon>Methanobacteriati</taxon>
        <taxon>Methanobacteriota</taxon>
        <taxon>Stenosarchaea group</taxon>
        <taxon>Halobacteria</taxon>
        <taxon>Halobacteriales</taxon>
        <taxon>Natrialbaceae</taxon>
        <taxon>Natronorubrum</taxon>
    </lineage>
</organism>
<evidence type="ECO:0000313" key="1">
    <source>
        <dbReference type="EMBL" id="QCC54506.1"/>
    </source>
</evidence>
<evidence type="ECO:0000313" key="2">
    <source>
        <dbReference type="Proteomes" id="UP000296822"/>
    </source>
</evidence>
<dbReference type="Proteomes" id="UP000296822">
    <property type="component" value="Chromosome"/>
</dbReference>
<dbReference type="EMBL" id="CP031305">
    <property type="protein sequence ID" value="QCC54506.1"/>
    <property type="molecule type" value="Genomic_DNA"/>
</dbReference>
<proteinExistence type="predicted"/>
<accession>A0A4D6HMI3</accession>